<dbReference type="EMBL" id="GBRH01262783">
    <property type="protein sequence ID" value="JAD35112.1"/>
    <property type="molecule type" value="Transcribed_RNA"/>
</dbReference>
<protein>
    <submittedName>
        <fullName evidence="1">Uncharacterized protein</fullName>
    </submittedName>
</protein>
<name>A0A0A8ZJW1_ARUDO</name>
<reference evidence="1" key="2">
    <citation type="journal article" date="2015" name="Data Brief">
        <title>Shoot transcriptome of the giant reed, Arundo donax.</title>
        <authorList>
            <person name="Barrero R.A."/>
            <person name="Guerrero F.D."/>
            <person name="Moolhuijzen P."/>
            <person name="Goolsby J.A."/>
            <person name="Tidwell J."/>
            <person name="Bellgard S.E."/>
            <person name="Bellgard M.I."/>
        </authorList>
    </citation>
    <scope>NUCLEOTIDE SEQUENCE</scope>
    <source>
        <tissue evidence="1">Shoot tissue taken approximately 20 cm above the soil surface</tissue>
    </source>
</reference>
<proteinExistence type="predicted"/>
<sequence length="26" mass="2819">MSVKTENAELVTILACISLCRLNLLA</sequence>
<accession>A0A0A8ZJW1</accession>
<reference evidence="1" key="1">
    <citation type="submission" date="2014-09" db="EMBL/GenBank/DDBJ databases">
        <authorList>
            <person name="Magalhaes I.L.F."/>
            <person name="Oliveira U."/>
            <person name="Santos F.R."/>
            <person name="Vidigal T.H.D.A."/>
            <person name="Brescovit A.D."/>
            <person name="Santos A.J."/>
        </authorList>
    </citation>
    <scope>NUCLEOTIDE SEQUENCE</scope>
    <source>
        <tissue evidence="1">Shoot tissue taken approximately 20 cm above the soil surface</tissue>
    </source>
</reference>
<organism evidence="1">
    <name type="scientific">Arundo donax</name>
    <name type="common">Giant reed</name>
    <name type="synonym">Donax arundinaceus</name>
    <dbReference type="NCBI Taxonomy" id="35708"/>
    <lineage>
        <taxon>Eukaryota</taxon>
        <taxon>Viridiplantae</taxon>
        <taxon>Streptophyta</taxon>
        <taxon>Embryophyta</taxon>
        <taxon>Tracheophyta</taxon>
        <taxon>Spermatophyta</taxon>
        <taxon>Magnoliopsida</taxon>
        <taxon>Liliopsida</taxon>
        <taxon>Poales</taxon>
        <taxon>Poaceae</taxon>
        <taxon>PACMAD clade</taxon>
        <taxon>Arundinoideae</taxon>
        <taxon>Arundineae</taxon>
        <taxon>Arundo</taxon>
    </lineage>
</organism>
<evidence type="ECO:0000313" key="1">
    <source>
        <dbReference type="EMBL" id="JAD35112.1"/>
    </source>
</evidence>
<dbReference type="AlphaFoldDB" id="A0A0A8ZJW1"/>